<dbReference type="Pfam" id="PF26215">
    <property type="entry name" value="HTH_animal"/>
    <property type="match status" value="1"/>
</dbReference>
<dbReference type="PANTHER" id="PTHR21301:SF10">
    <property type="entry name" value="REVERSE TRANSCRIPTASE DOMAIN-CONTAINING PROTEIN"/>
    <property type="match status" value="1"/>
</dbReference>
<evidence type="ECO:0000259" key="1">
    <source>
        <dbReference type="PROSITE" id="PS50878"/>
    </source>
</evidence>
<dbReference type="InterPro" id="IPR058912">
    <property type="entry name" value="HTH_animal"/>
</dbReference>
<dbReference type="Proteomes" id="UP000046395">
    <property type="component" value="Unassembled WGS sequence"/>
</dbReference>
<dbReference type="PROSITE" id="PS50878">
    <property type="entry name" value="RT_POL"/>
    <property type="match status" value="1"/>
</dbReference>
<accession>A0A5S6QGC1</accession>
<evidence type="ECO:0000313" key="3">
    <source>
        <dbReference type="WBParaSite" id="TMUE_2000006239.1"/>
    </source>
</evidence>
<evidence type="ECO:0000313" key="2">
    <source>
        <dbReference type="Proteomes" id="UP000046395"/>
    </source>
</evidence>
<dbReference type="STRING" id="70415.A0A5S6QGC1"/>
<dbReference type="AlphaFoldDB" id="A0A5S6QGC1"/>
<dbReference type="InterPro" id="IPR000477">
    <property type="entry name" value="RT_dom"/>
</dbReference>
<proteinExistence type="predicted"/>
<dbReference type="Pfam" id="PF00078">
    <property type="entry name" value="RVT_1"/>
    <property type="match status" value="1"/>
</dbReference>
<dbReference type="WBParaSite" id="TMUE_2000006239.1">
    <property type="protein sequence ID" value="TMUE_2000006239.1"/>
    <property type="gene ID" value="WBGene00299526"/>
</dbReference>
<name>A0A5S6QGC1_TRIMR</name>
<organism evidence="2 3">
    <name type="scientific">Trichuris muris</name>
    <name type="common">Mouse whipworm</name>
    <dbReference type="NCBI Taxonomy" id="70415"/>
    <lineage>
        <taxon>Eukaryota</taxon>
        <taxon>Metazoa</taxon>
        <taxon>Ecdysozoa</taxon>
        <taxon>Nematoda</taxon>
        <taxon>Enoplea</taxon>
        <taxon>Dorylaimia</taxon>
        <taxon>Trichinellida</taxon>
        <taxon>Trichuridae</taxon>
        <taxon>Trichuris</taxon>
    </lineage>
</organism>
<sequence>MENSASLVTEIRTLEIDNEDILVSYDVKDLFTSIPLDITYTIILDTLSKDALLKDRTKLSPYHLTELVKFCMKEGNFFHWKRTFFCQKRGAPMGSPLSPIVAEIFMEHLEERAFPSGIAEYNVKFFKRYVDDVFAIVKKGQEDGLLNHLNSIFPYDIQFTIEKESRGRLPFLDLLIIRHGTKLKTTVYRKPTNSGKYLNFYSNHPKNVKVGIVTGMVDRALKLCSKEFIQEEFGFIRETLRKNGFPVKFTEACIKKRLNRTNDGSSRNTENQISDIQLILPHYPILGERLKKIAHRLGVTLTFKSHHNLRSILRSDKTKIPVEQKTGVVYMIECGCGAR</sequence>
<dbReference type="PANTHER" id="PTHR21301">
    <property type="entry name" value="REVERSE TRANSCRIPTASE"/>
    <property type="match status" value="1"/>
</dbReference>
<keyword evidence="2" id="KW-1185">Reference proteome</keyword>
<reference evidence="3" key="1">
    <citation type="submission" date="2019-12" db="UniProtKB">
        <authorList>
            <consortium name="WormBaseParasite"/>
        </authorList>
    </citation>
    <scope>IDENTIFICATION</scope>
</reference>
<feature type="domain" description="Reverse transcriptase" evidence="1">
    <location>
        <begin position="1"/>
        <end position="214"/>
    </location>
</feature>
<protein>
    <submittedName>
        <fullName evidence="3">Reverse transcriptase domain-containing protein</fullName>
    </submittedName>
</protein>